<keyword evidence="4" id="KW-0934">Plastid</keyword>
<dbReference type="GO" id="GO:1990904">
    <property type="term" value="C:ribonucleoprotein complex"/>
    <property type="evidence" value="ECO:0007669"/>
    <property type="project" value="UniProtKB-KW"/>
</dbReference>
<accession>A0A1Z1MJN0</accession>
<dbReference type="GO" id="GO:0006412">
    <property type="term" value="P:translation"/>
    <property type="evidence" value="ECO:0007669"/>
    <property type="project" value="InterPro"/>
</dbReference>
<keyword evidence="4" id="KW-0150">Chloroplast</keyword>
<dbReference type="AlphaFoldDB" id="A0A1Z1MJN0"/>
<dbReference type="Gene3D" id="1.10.287.3980">
    <property type="match status" value="1"/>
</dbReference>
<organism evidence="4">
    <name type="scientific">Spyridia filamentosa</name>
    <name type="common">Red alga</name>
    <name type="synonym">Fucus filamentosus</name>
    <dbReference type="NCBI Taxonomy" id="196632"/>
    <lineage>
        <taxon>Eukaryota</taxon>
        <taxon>Rhodophyta</taxon>
        <taxon>Florideophyceae</taxon>
        <taxon>Rhodymeniophycidae</taxon>
        <taxon>Ceramiales</taxon>
        <taxon>Spyridiaceae</taxon>
        <taxon>Spyridia</taxon>
    </lineage>
</organism>
<dbReference type="InterPro" id="IPR000271">
    <property type="entry name" value="Ribosomal_bL34"/>
</dbReference>
<comment type="similarity">
    <text evidence="1">Belongs to the bacterial ribosomal protein bL34 family.</text>
</comment>
<dbReference type="GO" id="GO:0005840">
    <property type="term" value="C:ribosome"/>
    <property type="evidence" value="ECO:0007669"/>
    <property type="project" value="UniProtKB-KW"/>
</dbReference>
<gene>
    <name evidence="4" type="primary">rpl34</name>
</gene>
<protein>
    <submittedName>
        <fullName evidence="4">Ribosomal protein L34</fullName>
    </submittedName>
</protein>
<evidence type="ECO:0000256" key="2">
    <source>
        <dbReference type="ARBA" id="ARBA00022980"/>
    </source>
</evidence>
<dbReference type="RefSeq" id="YP_009396913.1">
    <property type="nucleotide sequence ID" value="NC_035285.1"/>
</dbReference>
<dbReference type="EMBL" id="MF101441">
    <property type="protein sequence ID" value="ARW66099.1"/>
    <property type="molecule type" value="Genomic_DNA"/>
</dbReference>
<sequence length="42" mass="4990">MNKGTNIKRIRKSGFRARMKKYAGKKIIKSRRNKKRQKIAIS</sequence>
<name>A0A1Z1MJN0_SPYFI</name>
<evidence type="ECO:0000313" key="4">
    <source>
        <dbReference type="EMBL" id="ARW66099.1"/>
    </source>
</evidence>
<dbReference type="GeneID" id="33359192"/>
<dbReference type="NCBIfam" id="TIGR01030">
    <property type="entry name" value="rpmH_bact"/>
    <property type="match status" value="1"/>
</dbReference>
<proteinExistence type="inferred from homology"/>
<dbReference type="Pfam" id="PF00468">
    <property type="entry name" value="Ribosomal_L34"/>
    <property type="match status" value="1"/>
</dbReference>
<keyword evidence="3" id="KW-0687">Ribonucleoprotein</keyword>
<keyword evidence="2 4" id="KW-0689">Ribosomal protein</keyword>
<evidence type="ECO:0000256" key="3">
    <source>
        <dbReference type="ARBA" id="ARBA00023274"/>
    </source>
</evidence>
<reference evidence="4" key="1">
    <citation type="journal article" date="2017" name="J. Phycol.">
        <title>Analysis of chloroplast genomes and a supermatrix inform reclassification of the Rhodomelaceae (Rhodophyta).</title>
        <authorList>
            <person name="Diaz-Tapia P."/>
            <person name="Maggs C.A."/>
            <person name="West J.A."/>
            <person name="Verbruggen H."/>
        </authorList>
    </citation>
    <scope>NUCLEOTIDE SEQUENCE</scope>
    <source>
        <strain evidence="4">PD1020</strain>
    </source>
</reference>
<geneLocation type="chloroplast" evidence="4"/>
<dbReference type="GO" id="GO:0003735">
    <property type="term" value="F:structural constituent of ribosome"/>
    <property type="evidence" value="ECO:0007669"/>
    <property type="project" value="InterPro"/>
</dbReference>
<evidence type="ECO:0000256" key="1">
    <source>
        <dbReference type="ARBA" id="ARBA00010111"/>
    </source>
</evidence>